<sequence>MEESQESKDSEQINFGVEKSTRSANNQDYSNRIEEDEKRQMHNFFSSQMIRSKGVSLSVSQIDDGVTCKISDESSEDGNKTIRKFDEKDIISLELWRLQKRDISISISSISKDNSKESNSFLSRILMDSLFEQPEKIREKELPKTLFERYYQSMHEKKDELKQEEPIIKSIDNFYHRSLTEHSCNIDLLPSTSSDLPTKFWYFELRSKITHAFHFHCVQHKICQYYNKRSGDISEEDYPFRLGLDTKLNYLCFKGIVFDKNDAVNVIEEAFKEVNQTIELDIREACEDDDGTPSVEMLLAPHESDNSFSTKDQQCCSLCLFYHTHRYDRNEKINISRDSEELRFEYCCDVNLREVSNFIEDEIGTGLRASIASSLRSSASLGLSREVGSTKRSSKQSREDDIEEYLSPSMSALQISKQTKSSKYREMASEEIKEESNEDSQEGDWEEVKESSRNESKEVKLSSQIASISDLDSAISHSNKGKSLYKLSQKKKIGTSVVNRLSTSMNRISNSNISFDDHTFVRDIESLNPKSDKFEKSKKILAVFLNIYKIHLVKRWKWSVKDVDFPTLIEIYKMAAEFDTLHRSDTSKKMVTNSVSKKIKTTGKTVKVEKLPKECINKFEVKIGKATKRILSGNEHEENVIRIVSRLSKNILQTEEEINKNYVQASEEEKAEKYVWKFTFEEDLHKSNPIDFSSIFNQMGDYWILKDCKTIIFLEELWKSAQSPQDGGRSQSNYFFMTDDQKWTFDCIGITLKNFNQLHATCLIKYTDKVQGQRKIIFERENDFDDLNYDIDPYIQIRNLLHKDINYTEAGQLILSLFEDHADAKCNIYKAMKQFVKDILGVVCKGNNYKVTSRTLSFPKFIEFYEKPLLVEFIATEKHELPEDYKLLYSIFPKCSLFKVHNYAIFFIFEALKNYQNCKSEDILILMTDEEKADNLGRICDPIKMMRRARRNLMVRLKNLNIQDLHENITKNKFKSILLYEMLWCPSNNGKLAPSSLLPKYIFSQK</sequence>
<dbReference type="AlphaFoldDB" id="A0AAD1UAP3"/>
<evidence type="ECO:0000313" key="3">
    <source>
        <dbReference type="Proteomes" id="UP001295684"/>
    </source>
</evidence>
<feature type="compositionally biased region" description="Basic and acidic residues" evidence="1">
    <location>
        <begin position="423"/>
        <end position="435"/>
    </location>
</feature>
<proteinExistence type="predicted"/>
<reference evidence="2" key="1">
    <citation type="submission" date="2023-07" db="EMBL/GenBank/DDBJ databases">
        <authorList>
            <consortium name="AG Swart"/>
            <person name="Singh M."/>
            <person name="Singh A."/>
            <person name="Seah K."/>
            <person name="Emmerich C."/>
        </authorList>
    </citation>
    <scope>NUCLEOTIDE SEQUENCE</scope>
    <source>
        <strain evidence="2">DP1</strain>
    </source>
</reference>
<protein>
    <submittedName>
        <fullName evidence="2">Uncharacterized protein</fullName>
    </submittedName>
</protein>
<gene>
    <name evidence="2" type="ORF">ECRASSUSDP1_LOCUS6558</name>
</gene>
<organism evidence="2 3">
    <name type="scientific">Euplotes crassus</name>
    <dbReference type="NCBI Taxonomy" id="5936"/>
    <lineage>
        <taxon>Eukaryota</taxon>
        <taxon>Sar</taxon>
        <taxon>Alveolata</taxon>
        <taxon>Ciliophora</taxon>
        <taxon>Intramacronucleata</taxon>
        <taxon>Spirotrichea</taxon>
        <taxon>Hypotrichia</taxon>
        <taxon>Euplotida</taxon>
        <taxon>Euplotidae</taxon>
        <taxon>Moneuplotes</taxon>
    </lineage>
</organism>
<dbReference type="Proteomes" id="UP001295684">
    <property type="component" value="Unassembled WGS sequence"/>
</dbReference>
<evidence type="ECO:0000256" key="1">
    <source>
        <dbReference type="SAM" id="MobiDB-lite"/>
    </source>
</evidence>
<name>A0AAD1UAP3_EUPCR</name>
<dbReference type="EMBL" id="CAMPGE010006365">
    <property type="protein sequence ID" value="CAI2365208.1"/>
    <property type="molecule type" value="Genomic_DNA"/>
</dbReference>
<comment type="caution">
    <text evidence="2">The sequence shown here is derived from an EMBL/GenBank/DDBJ whole genome shotgun (WGS) entry which is preliminary data.</text>
</comment>
<accession>A0AAD1UAP3</accession>
<keyword evidence="3" id="KW-1185">Reference proteome</keyword>
<feature type="compositionally biased region" description="Acidic residues" evidence="1">
    <location>
        <begin position="436"/>
        <end position="445"/>
    </location>
</feature>
<feature type="region of interest" description="Disordered" evidence="1">
    <location>
        <begin position="1"/>
        <end position="33"/>
    </location>
</feature>
<feature type="region of interest" description="Disordered" evidence="1">
    <location>
        <begin position="383"/>
        <end position="456"/>
    </location>
</feature>
<evidence type="ECO:0000313" key="2">
    <source>
        <dbReference type="EMBL" id="CAI2365208.1"/>
    </source>
</evidence>
<feature type="compositionally biased region" description="Basic and acidic residues" evidence="1">
    <location>
        <begin position="446"/>
        <end position="456"/>
    </location>
</feature>
<feature type="compositionally biased region" description="Basic and acidic residues" evidence="1">
    <location>
        <begin position="1"/>
        <end position="11"/>
    </location>
</feature>
<feature type="compositionally biased region" description="Polar residues" evidence="1">
    <location>
        <begin position="408"/>
        <end position="421"/>
    </location>
</feature>